<evidence type="ECO:0000313" key="2">
    <source>
        <dbReference type="EMBL" id="MBA2876153.1"/>
    </source>
</evidence>
<organism evidence="2 3">
    <name type="scientific">Thermaerobacillus caldiproteolyticus</name>
    <dbReference type="NCBI Taxonomy" id="247480"/>
    <lineage>
        <taxon>Bacteria</taxon>
        <taxon>Bacillati</taxon>
        <taxon>Bacillota</taxon>
        <taxon>Bacilli</taxon>
        <taxon>Bacillales</taxon>
        <taxon>Anoxybacillaceae</taxon>
        <taxon>Thermaerobacillus</taxon>
    </lineage>
</organism>
<sequence>MKWMKHTSFIQRKEVRSIQGRKPRKRGGTSQFRGISHEQVCVLVARDRTKNTFVGLLGRGRIQKTQLDNAIGHKLNDTTVLCTDAWRAFKAYANEKGLTHYRFKTGKERTKGVYHIQNVNNYHQRLKQWI</sequence>
<protein>
    <recommendedName>
        <fullName evidence="1">ISXO2-like transposase domain-containing protein</fullName>
    </recommendedName>
</protein>
<feature type="domain" description="ISXO2-like transposase" evidence="1">
    <location>
        <begin position="17"/>
        <end position="130"/>
    </location>
</feature>
<accession>A0A7V9Z8R7</accession>
<dbReference type="SMART" id="SM01126">
    <property type="entry name" value="DDE_Tnp_IS1595"/>
    <property type="match status" value="1"/>
</dbReference>
<dbReference type="NCBIfam" id="NF033547">
    <property type="entry name" value="transpos_IS1595"/>
    <property type="match status" value="1"/>
</dbReference>
<gene>
    <name evidence="2" type="ORF">HNR31_002948</name>
</gene>
<keyword evidence="3" id="KW-1185">Reference proteome</keyword>
<comment type="caution">
    <text evidence="2">The sequence shown here is derived from an EMBL/GenBank/DDBJ whole genome shotgun (WGS) entry which is preliminary data.</text>
</comment>
<name>A0A7V9Z8R7_9BACL</name>
<evidence type="ECO:0000259" key="1">
    <source>
        <dbReference type="SMART" id="SM01126"/>
    </source>
</evidence>
<dbReference type="EMBL" id="JACDUT010000009">
    <property type="protein sequence ID" value="MBA2876153.1"/>
    <property type="molecule type" value="Genomic_DNA"/>
</dbReference>
<dbReference type="Proteomes" id="UP000523087">
    <property type="component" value="Unassembled WGS sequence"/>
</dbReference>
<evidence type="ECO:0000313" key="3">
    <source>
        <dbReference type="Proteomes" id="UP000523087"/>
    </source>
</evidence>
<reference evidence="2 3" key="1">
    <citation type="submission" date="2020-07" db="EMBL/GenBank/DDBJ databases">
        <title>Genomic Encyclopedia of Type Strains, Phase IV (KMG-IV): sequencing the most valuable type-strain genomes for metagenomic binning, comparative biology and taxonomic classification.</title>
        <authorList>
            <person name="Goeker M."/>
        </authorList>
    </citation>
    <scope>NUCLEOTIDE SEQUENCE [LARGE SCALE GENOMIC DNA]</scope>
    <source>
        <strain evidence="2 3">DSM 15730</strain>
    </source>
</reference>
<dbReference type="InterPro" id="IPR024445">
    <property type="entry name" value="Tnp_ISXO2-like"/>
</dbReference>
<dbReference type="AlphaFoldDB" id="A0A7V9Z8R7"/>
<proteinExistence type="predicted"/>
<dbReference type="Pfam" id="PF12762">
    <property type="entry name" value="DDE_Tnp_IS1595"/>
    <property type="match status" value="1"/>
</dbReference>